<feature type="compositionally biased region" description="Gly residues" evidence="9">
    <location>
        <begin position="439"/>
        <end position="453"/>
    </location>
</feature>
<name>A0A8D0G340_STROC</name>
<dbReference type="Gene3D" id="1.10.287.4070">
    <property type="match status" value="1"/>
</dbReference>
<evidence type="ECO:0000256" key="3">
    <source>
        <dbReference type="ARBA" id="ARBA00022517"/>
    </source>
</evidence>
<dbReference type="GO" id="GO:0030515">
    <property type="term" value="F:snoRNA binding"/>
    <property type="evidence" value="ECO:0007669"/>
    <property type="project" value="InterPro"/>
</dbReference>
<dbReference type="SMART" id="SM00931">
    <property type="entry name" value="NOSIC"/>
    <property type="match status" value="1"/>
</dbReference>
<keyword evidence="4" id="KW-0539">Nucleus</keyword>
<dbReference type="Ensembl" id="ENSSOCT00000023755.1">
    <property type="protein sequence ID" value="ENSSOCP00000023177.1"/>
    <property type="gene ID" value="ENSSOCG00000017126.1"/>
</dbReference>
<evidence type="ECO:0000256" key="7">
    <source>
        <dbReference type="ARBA" id="ARBA00053627"/>
    </source>
</evidence>
<dbReference type="Gene3D" id="1.10.246.90">
    <property type="entry name" value="Nop domain"/>
    <property type="match status" value="1"/>
</dbReference>
<evidence type="ECO:0000256" key="5">
    <source>
        <dbReference type="ARBA" id="ARBA00040742"/>
    </source>
</evidence>
<reference evidence="11" key="1">
    <citation type="submission" date="2025-08" db="UniProtKB">
        <authorList>
            <consortium name="Ensembl"/>
        </authorList>
    </citation>
    <scope>IDENTIFICATION</scope>
</reference>
<dbReference type="AlphaFoldDB" id="A0A8D0G340"/>
<feature type="compositionally biased region" description="Basic and acidic residues" evidence="9">
    <location>
        <begin position="454"/>
        <end position="470"/>
    </location>
</feature>
<comment type="similarity">
    <text evidence="2">Belongs to the NOP5/NOP56 family.</text>
</comment>
<dbReference type="Proteomes" id="UP000694551">
    <property type="component" value="Unplaced"/>
</dbReference>
<accession>A0A8D0G340</accession>
<dbReference type="Pfam" id="PF01798">
    <property type="entry name" value="Nop"/>
    <property type="match status" value="1"/>
</dbReference>
<evidence type="ECO:0000256" key="4">
    <source>
        <dbReference type="ARBA" id="ARBA00023242"/>
    </source>
</evidence>
<dbReference type="InterPro" id="IPR012976">
    <property type="entry name" value="NOSIC"/>
</dbReference>
<dbReference type="GO" id="GO:0031428">
    <property type="term" value="C:box C/D methylation guide snoRNP complex"/>
    <property type="evidence" value="ECO:0007669"/>
    <property type="project" value="InterPro"/>
</dbReference>
<proteinExistence type="inferred from homology"/>
<evidence type="ECO:0000256" key="9">
    <source>
        <dbReference type="SAM" id="MobiDB-lite"/>
    </source>
</evidence>
<comment type="subcellular location">
    <subcellularLocation>
        <location evidence="1">Nucleus</location>
        <location evidence="1">Nucleolus</location>
    </subcellularLocation>
</comment>
<dbReference type="PANTHER" id="PTHR10894:SF0">
    <property type="entry name" value="NUCLEOLAR PROTEIN 56"/>
    <property type="match status" value="1"/>
</dbReference>
<dbReference type="Pfam" id="PF08156">
    <property type="entry name" value="NOP5NT"/>
    <property type="match status" value="1"/>
</dbReference>
<evidence type="ECO:0000259" key="10">
    <source>
        <dbReference type="PROSITE" id="PS51358"/>
    </source>
</evidence>
<dbReference type="PANTHER" id="PTHR10894">
    <property type="entry name" value="NUCLEOLAR PROTEIN 5 NUCLEOLAR PROTEIN NOP5 NOP58"/>
    <property type="match status" value="1"/>
</dbReference>
<reference evidence="11" key="2">
    <citation type="submission" date="2025-09" db="UniProtKB">
        <authorList>
            <consortium name="Ensembl"/>
        </authorList>
    </citation>
    <scope>IDENTIFICATION</scope>
</reference>
<dbReference type="PROSITE" id="PS51358">
    <property type="entry name" value="NOP"/>
    <property type="match status" value="1"/>
</dbReference>
<dbReference type="FunFam" id="1.10.246.90:FF:000001">
    <property type="entry name" value="Nucleolar protein 56"/>
    <property type="match status" value="1"/>
</dbReference>
<sequence length="470" mass="51437">MVLLHVLFEHAAGYALFAVREVEEIGLLLPQVRAVPAGIRLHFHALVKGLSAQSASKAQLGLGHSYSRAKVKFNVNRVDNMIIQSISLLDQLDKDINTFSMRVREWYGYHFPELIKIVSENYTYCRLAKFIGNRKELSEESLEGLEEIVMDGAKAQAILEASRSSMGMDISPLDLINIESFSSRVISLSEYRKGLQEYLRSKMSQVAPSLSALIGEVVGARLISHAGSLTNLAKYPASTVQILGAEKALFRALKTRGNTPKYGLIFHSTFIGRAAAKNKGRISRYLANKCTIASRIDCFSEVPTSVFGDKLREQVEERLAFYETGEPPRKNLDVMKEAVVEASEVVAEVKRKQEKKEKKKKKREKRRLEALAAAAEEEEVREGAGWGAGVGGLEPSPAAGREKRDVGLVLSLGFPSGKRPGAQEEEEEEEEAAGRRGRIGAGAGGGLGAGGERAGGRDLAQEEKETHGRG</sequence>
<keyword evidence="3" id="KW-0690">Ribosome biogenesis</keyword>
<dbReference type="InterPro" id="IPR042239">
    <property type="entry name" value="Nop_C"/>
</dbReference>
<feature type="domain" description="Nop" evidence="10">
    <location>
        <begin position="206"/>
        <end position="324"/>
    </location>
</feature>
<dbReference type="GO" id="GO:0032040">
    <property type="term" value="C:small-subunit processome"/>
    <property type="evidence" value="ECO:0007669"/>
    <property type="project" value="InterPro"/>
</dbReference>
<organism evidence="11 12">
    <name type="scientific">Strix occidentalis caurina</name>
    <name type="common">northern spotted owl</name>
    <dbReference type="NCBI Taxonomy" id="311401"/>
    <lineage>
        <taxon>Eukaryota</taxon>
        <taxon>Metazoa</taxon>
        <taxon>Chordata</taxon>
        <taxon>Craniata</taxon>
        <taxon>Vertebrata</taxon>
        <taxon>Euteleostomi</taxon>
        <taxon>Archelosauria</taxon>
        <taxon>Archosauria</taxon>
        <taxon>Dinosauria</taxon>
        <taxon>Saurischia</taxon>
        <taxon>Theropoda</taxon>
        <taxon>Coelurosauria</taxon>
        <taxon>Aves</taxon>
        <taxon>Neognathae</taxon>
        <taxon>Neoaves</taxon>
        <taxon>Telluraves</taxon>
        <taxon>Strigiformes</taxon>
        <taxon>Strigidae</taxon>
        <taxon>Strix</taxon>
    </lineage>
</organism>
<comment type="function">
    <text evidence="7">Involved in the early to middle stages of 60S ribosomal subunit biogenesis. Required for the biogenesis of box C/D snoRNAs such U3, U8 and U14 snoRNAs. Part of the small subunit (SSU) processome, first precursor of the small eukaryotic ribosomal subunit. During the assembly of the SSU processome in the nucleolus, many ribosome biogenesis factors, an RNA chaperone and ribosomal proteins associate with the nascent pre-rRNA and work in concert to generate RNA folding, modifications, rearrangements and cleavage as well as targeted degradation of pre-ribosomal RNA by the RNA exosome. Core component of box C/D small nucleolar ribonucleoprotein (snoRNP) complexes that function in methylation of multiple sites on ribosomal RNAs (rRNAs) and messenger RNAs (mRNAs).</text>
</comment>
<dbReference type="InterPro" id="IPR036070">
    <property type="entry name" value="Nop_dom_sf"/>
</dbReference>
<dbReference type="SUPFAM" id="SSF89124">
    <property type="entry name" value="Nop domain"/>
    <property type="match status" value="1"/>
</dbReference>
<evidence type="ECO:0000313" key="11">
    <source>
        <dbReference type="Ensembl" id="ENSSOCP00000023177.1"/>
    </source>
</evidence>
<dbReference type="GO" id="GO:0042254">
    <property type="term" value="P:ribosome biogenesis"/>
    <property type="evidence" value="ECO:0007669"/>
    <property type="project" value="UniProtKB-KW"/>
</dbReference>
<evidence type="ECO:0000256" key="2">
    <source>
        <dbReference type="ARBA" id="ARBA00009211"/>
    </source>
</evidence>
<evidence type="ECO:0000256" key="1">
    <source>
        <dbReference type="ARBA" id="ARBA00004604"/>
    </source>
</evidence>
<dbReference type="InterPro" id="IPR045056">
    <property type="entry name" value="Nop56/Nop58"/>
</dbReference>
<dbReference type="InterPro" id="IPR002687">
    <property type="entry name" value="Nop_dom"/>
</dbReference>
<evidence type="ECO:0000256" key="8">
    <source>
        <dbReference type="ARBA" id="ARBA00064370"/>
    </source>
</evidence>
<evidence type="ECO:0000313" key="12">
    <source>
        <dbReference type="Proteomes" id="UP000694551"/>
    </source>
</evidence>
<keyword evidence="12" id="KW-1185">Reference proteome</keyword>
<evidence type="ECO:0000256" key="6">
    <source>
        <dbReference type="ARBA" id="ARBA00041388"/>
    </source>
</evidence>
<dbReference type="InterPro" id="IPR012974">
    <property type="entry name" value="NOP58/56_N"/>
</dbReference>
<protein>
    <recommendedName>
        <fullName evidence="5">Nucleolar protein 56</fullName>
    </recommendedName>
    <alternativeName>
        <fullName evidence="6">Nucleolar protein 5A</fullName>
    </alternativeName>
</protein>
<feature type="region of interest" description="Disordered" evidence="9">
    <location>
        <begin position="372"/>
        <end position="470"/>
    </location>
</feature>
<dbReference type="FunFam" id="1.10.287.4070:FF:000002">
    <property type="entry name" value="Nucleolar protein 56"/>
    <property type="match status" value="1"/>
</dbReference>
<comment type="subunit">
    <text evidence="8">Part of a large pre-ribosomal ribonucleoprotein (RNP) complex, that consists of at least 62 ribosomal proteins, 45 nonribosomal proteins and both pre-rRNA and mature rRNA species. Within this complex directly interacts with TCOF1 in an RNA-independent manner. Core component of box C/D small nucleolar ribonucleoprotein (snoRNP) particles; the core proteins SNU13, NOP56, NOP58 and FBL or FBLL1 assemble stepwise onto the snoRNA. Interacts with NOP1 and NOP58. Interacts with NUFIP1, RUVBL1 and RUVBL2; RUVBL1:RUVBL2 seem to bridge the association of NOP56 with NUFIP1. Part of the small subunit (SSU) processome, composed of more than 70 proteins and the RNA chaperone small nucleolar RNA (snoRNA) U3. Interacts with NOP2 and FBL.</text>
</comment>